<dbReference type="PROSITE" id="PS51263">
    <property type="entry name" value="ADF_H"/>
    <property type="match status" value="1"/>
</dbReference>
<dbReference type="GO" id="GO:0051014">
    <property type="term" value="P:actin filament severing"/>
    <property type="evidence" value="ECO:0000318"/>
    <property type="project" value="GO_Central"/>
</dbReference>
<protein>
    <submittedName>
        <fullName evidence="4">Cofilin 1 (non-muscle), like</fullName>
    </submittedName>
</protein>
<keyword evidence="2" id="KW-0009">Actin-binding</keyword>
<accession>W5NF92</accession>
<dbReference type="Pfam" id="PF00241">
    <property type="entry name" value="Cofilin_ADF"/>
    <property type="match status" value="1"/>
</dbReference>
<dbReference type="GO" id="GO:0005737">
    <property type="term" value="C:cytoplasm"/>
    <property type="evidence" value="ECO:0000318"/>
    <property type="project" value="GO_Central"/>
</dbReference>
<evidence type="ECO:0000259" key="3">
    <source>
        <dbReference type="PROSITE" id="PS51263"/>
    </source>
</evidence>
<organism evidence="4 5">
    <name type="scientific">Lepisosteus oculatus</name>
    <name type="common">Spotted gar</name>
    <dbReference type="NCBI Taxonomy" id="7918"/>
    <lineage>
        <taxon>Eukaryota</taxon>
        <taxon>Metazoa</taxon>
        <taxon>Chordata</taxon>
        <taxon>Craniata</taxon>
        <taxon>Vertebrata</taxon>
        <taxon>Euteleostomi</taxon>
        <taxon>Actinopterygii</taxon>
        <taxon>Neopterygii</taxon>
        <taxon>Holostei</taxon>
        <taxon>Semionotiformes</taxon>
        <taxon>Lepisosteidae</taxon>
        <taxon>Lepisosteus</taxon>
    </lineage>
</organism>
<dbReference type="RefSeq" id="XP_006638550.2">
    <property type="nucleotide sequence ID" value="XM_006638487.3"/>
</dbReference>
<dbReference type="Gene3D" id="3.40.20.10">
    <property type="entry name" value="Severin"/>
    <property type="match status" value="1"/>
</dbReference>
<dbReference type="SUPFAM" id="SSF55753">
    <property type="entry name" value="Actin depolymerizing proteins"/>
    <property type="match status" value="1"/>
</dbReference>
<dbReference type="PRINTS" id="PR00006">
    <property type="entry name" value="COFILIN"/>
</dbReference>
<evidence type="ECO:0000256" key="1">
    <source>
        <dbReference type="ARBA" id="ARBA00006844"/>
    </source>
</evidence>
<dbReference type="GO" id="GO:0051015">
    <property type="term" value="F:actin filament binding"/>
    <property type="evidence" value="ECO:0000318"/>
    <property type="project" value="GO_Central"/>
</dbReference>
<proteinExistence type="inferred from homology"/>
<dbReference type="KEGG" id="loc:102683678"/>
<dbReference type="GO" id="GO:0015629">
    <property type="term" value="C:actin cytoskeleton"/>
    <property type="evidence" value="ECO:0000318"/>
    <property type="project" value="GO_Central"/>
</dbReference>
<reference evidence="4" key="2">
    <citation type="submission" date="2025-08" db="UniProtKB">
        <authorList>
            <consortium name="Ensembl"/>
        </authorList>
    </citation>
    <scope>IDENTIFICATION</scope>
</reference>
<dbReference type="OMA" id="KFEWQIN"/>
<evidence type="ECO:0000313" key="4">
    <source>
        <dbReference type="Ensembl" id="ENSLOCP00000019301.1"/>
    </source>
</evidence>
<dbReference type="AlphaFoldDB" id="W5NF92"/>
<comment type="similarity">
    <text evidence="1">Belongs to the actin-binding proteins ADF family.</text>
</comment>
<dbReference type="eggNOG" id="KOG1735">
    <property type="taxonomic scope" value="Eukaryota"/>
</dbReference>
<evidence type="ECO:0000313" key="5">
    <source>
        <dbReference type="Proteomes" id="UP000018468"/>
    </source>
</evidence>
<dbReference type="EMBL" id="AHAT01037501">
    <property type="status" value="NOT_ANNOTATED_CDS"/>
    <property type="molecule type" value="Genomic_DNA"/>
</dbReference>
<dbReference type="InterPro" id="IPR002108">
    <property type="entry name" value="ADF-H"/>
</dbReference>
<sequence>MASGVAVHDDVVNIFNAMKVRKAGEAEQDRLKAILFRLSNDEKQIIVDEGSELHVRDLQPGEDIFKRVVGLLPEKDCRYALYDSSYETKDSKKEDLVFIMWAPENAPLKRKMIYASSKNALRSKLTGIKFEWQINEMGEIKDPSTLVEKFGGKGLVVSVEGKPI</sequence>
<dbReference type="CDD" id="cd11286">
    <property type="entry name" value="ADF_cofilin_like"/>
    <property type="match status" value="1"/>
</dbReference>
<dbReference type="HOGENOM" id="CLU_094004_0_0_1"/>
<dbReference type="InterPro" id="IPR017904">
    <property type="entry name" value="ADF/Cofilin"/>
</dbReference>
<dbReference type="OrthoDB" id="10249245at2759"/>
<reference evidence="4" key="3">
    <citation type="submission" date="2025-09" db="UniProtKB">
        <authorList>
            <consortium name="Ensembl"/>
        </authorList>
    </citation>
    <scope>IDENTIFICATION</scope>
</reference>
<evidence type="ECO:0000256" key="2">
    <source>
        <dbReference type="ARBA" id="ARBA00023203"/>
    </source>
</evidence>
<dbReference type="FunCoup" id="W5NF92">
    <property type="interactions" value="933"/>
</dbReference>
<dbReference type="Proteomes" id="UP000018468">
    <property type="component" value="Linkage group LG16"/>
</dbReference>
<dbReference type="GeneID" id="102683678"/>
<feature type="domain" description="ADF-H" evidence="3">
    <location>
        <begin position="2"/>
        <end position="150"/>
    </location>
</feature>
<dbReference type="InterPro" id="IPR029006">
    <property type="entry name" value="ADF-H/Gelsolin-like_dom_sf"/>
</dbReference>
<dbReference type="InParanoid" id="W5NF92"/>
<keyword evidence="5" id="KW-1185">Reference proteome</keyword>
<dbReference type="GO" id="GO:0030043">
    <property type="term" value="P:actin filament fragmentation"/>
    <property type="evidence" value="ECO:0000318"/>
    <property type="project" value="GO_Central"/>
</dbReference>
<dbReference type="Ensembl" id="ENSLOCT00000019333.1">
    <property type="protein sequence ID" value="ENSLOCP00000019301.1"/>
    <property type="gene ID" value="ENSLOCG00000015680.1"/>
</dbReference>
<name>W5NF92_LEPOC</name>
<dbReference type="STRING" id="7918.ENSLOCP00000019301"/>
<reference evidence="5" key="1">
    <citation type="submission" date="2011-12" db="EMBL/GenBank/DDBJ databases">
        <title>The Draft Genome of Lepisosteus oculatus.</title>
        <authorList>
            <consortium name="The Broad Institute Genome Assembly &amp; Analysis Group"/>
            <consortium name="Computational R&amp;D Group"/>
            <consortium name="and Sequencing Platform"/>
            <person name="Di Palma F."/>
            <person name="Alfoldi J."/>
            <person name="Johnson J."/>
            <person name="Berlin A."/>
            <person name="Gnerre S."/>
            <person name="Jaffe D."/>
            <person name="MacCallum I."/>
            <person name="Young S."/>
            <person name="Walker B.J."/>
            <person name="Lander E.S."/>
            <person name="Lindblad-Toh K."/>
        </authorList>
    </citation>
    <scope>NUCLEOTIDE SEQUENCE [LARGE SCALE GENOMIC DNA]</scope>
</reference>
<dbReference type="GeneTree" id="ENSGT00950000183000"/>
<dbReference type="CTD" id="406738"/>
<dbReference type="SMART" id="SM00102">
    <property type="entry name" value="ADF"/>
    <property type="match status" value="1"/>
</dbReference>
<dbReference type="PANTHER" id="PTHR11913">
    <property type="entry name" value="COFILIN-RELATED"/>
    <property type="match status" value="1"/>
</dbReference>
<dbReference type="Bgee" id="ENSLOCG00000015680">
    <property type="expression patterns" value="Expressed in ovary and 13 other cell types or tissues"/>
</dbReference>